<feature type="compositionally biased region" description="Polar residues" evidence="2">
    <location>
        <begin position="130"/>
        <end position="139"/>
    </location>
</feature>
<sequence>MGSVPSSTDPAASDDAGPPLACILHPTRHVGADSTTQLSFKARARNQILRLHRELIDERKRHERVVKELREQNKEDVVSLSSRVEYFEAQWSRLQRRMSELWLEVEGLKLPRHTHTPKSDAAAQTLDCSNANSSTQTRETSSSNAATQTRATQTRENAHSNLGAKDEHELKRWRRAFSHQSGTPEHIALGSRLTDKELSDWRTAFEPIPGTLVQKAASSKEAIDEVRKWRTCFNHVSGTPEQRAEASKSFLRKFTLEQCKNSKLLQSENALREQNQTLTREVKDSQHHKALQESEIRLLQERNLNLSTEIDRERSKREKLLRAVEEYQGTSNPQNETKRLTSTTGPSPSRRGSTINNHPASPTSVQVPKRKRDVSELDRQQDEPLPAPQRRRIGYSDPRWSPGERQGTIMAPWTAPQNRFGYPGFPVSSTMWSMPPTGAPMGFAWRTSSDIPTAAYPISGPYPASYPMGPSGVGEGPWRNSGYAETLPARSPSTASTTDSGCTNESMPKKALPAEKKWKHSMLKKAN</sequence>
<feature type="compositionally biased region" description="Polar residues" evidence="2">
    <location>
        <begin position="328"/>
        <end position="366"/>
    </location>
</feature>
<evidence type="ECO:0000256" key="1">
    <source>
        <dbReference type="SAM" id="Coils"/>
    </source>
</evidence>
<evidence type="ECO:0000313" key="3">
    <source>
        <dbReference type="EMBL" id="AUW30874.1"/>
    </source>
</evidence>
<feature type="compositionally biased region" description="Low complexity" evidence="2">
    <location>
        <begin position="140"/>
        <end position="155"/>
    </location>
</feature>
<feature type="region of interest" description="Disordered" evidence="2">
    <location>
        <begin position="325"/>
        <end position="405"/>
    </location>
</feature>
<name>A0A2K9YDE0_CLAUC</name>
<organism evidence="3">
    <name type="scientific">Cladonia uncialis subsp. uncialis</name>
    <dbReference type="NCBI Taxonomy" id="180999"/>
    <lineage>
        <taxon>Eukaryota</taxon>
        <taxon>Fungi</taxon>
        <taxon>Dikarya</taxon>
        <taxon>Ascomycota</taxon>
        <taxon>Pezizomycotina</taxon>
        <taxon>Lecanoromycetes</taxon>
        <taxon>OSLEUM clade</taxon>
        <taxon>Lecanoromycetidae</taxon>
        <taxon>Lecanorales</taxon>
        <taxon>Lecanorineae</taxon>
        <taxon>Cladoniaceae</taxon>
        <taxon>Cladonia</taxon>
    </lineage>
</organism>
<dbReference type="EMBL" id="MG777480">
    <property type="protein sequence ID" value="AUW30874.1"/>
    <property type="molecule type" value="Genomic_DNA"/>
</dbReference>
<feature type="coiled-coil region" evidence="1">
    <location>
        <begin position="41"/>
        <end position="75"/>
    </location>
</feature>
<protein>
    <submittedName>
        <fullName evidence="3">Uncharacterized protein</fullName>
    </submittedName>
</protein>
<feature type="compositionally biased region" description="Basic residues" evidence="2">
    <location>
        <begin position="517"/>
        <end position="527"/>
    </location>
</feature>
<dbReference type="AlphaFoldDB" id="A0A2K9YDE0"/>
<accession>A0A2K9YDE0</accession>
<feature type="region of interest" description="Disordered" evidence="2">
    <location>
        <begin position="477"/>
        <end position="527"/>
    </location>
</feature>
<proteinExistence type="predicted"/>
<evidence type="ECO:0000256" key="2">
    <source>
        <dbReference type="SAM" id="MobiDB-lite"/>
    </source>
</evidence>
<reference evidence="3" key="1">
    <citation type="submission" date="2017-12" db="EMBL/GenBank/DDBJ databases">
        <title>Genome Sequencing Reveals a Rich Biosynthetic Potential.</title>
        <authorList>
            <person name="Bertrand R.L."/>
            <person name="Abdel-Hameed M.E."/>
            <person name="Sorensen J.L."/>
        </authorList>
    </citation>
    <scope>NUCLEOTIDE SEQUENCE</scope>
</reference>
<feature type="compositionally biased region" description="Polar residues" evidence="2">
    <location>
        <begin position="491"/>
        <end position="506"/>
    </location>
</feature>
<feature type="compositionally biased region" description="Basic and acidic residues" evidence="2">
    <location>
        <begin position="373"/>
        <end position="382"/>
    </location>
</feature>
<keyword evidence="1" id="KW-0175">Coiled coil</keyword>
<feature type="region of interest" description="Disordered" evidence="2">
    <location>
        <begin position="130"/>
        <end position="169"/>
    </location>
</feature>